<protein>
    <submittedName>
        <fullName evidence="1">DNA N-6-adenine-methyltransferase (Dam)</fullName>
    </submittedName>
</protein>
<organism evidence="1 2">
    <name type="scientific">Candidatus Methanofastidiosum methylothiophilum</name>
    <dbReference type="NCBI Taxonomy" id="1705564"/>
    <lineage>
        <taxon>Archaea</taxon>
        <taxon>Methanobacteriati</taxon>
        <taxon>Methanobacteriota</taxon>
        <taxon>Stenosarchaea group</taxon>
        <taxon>Candidatus Methanofastidiosia</taxon>
        <taxon>Candidatus Methanofastidiosales</taxon>
        <taxon>Candidatus Methanofastidiosaceae</taxon>
        <taxon>Candidatus Methanofastidiosum</taxon>
    </lineage>
</organism>
<sequence>MGNDLWETPKPFFDGVEDYFGDMDIDLAANFQNRKVNKYFDEKDNSLKMDWNSYNMGWLNPPYSKPSIWLDKVNDEILKSKDLEVFMLLPMTFESNYYHNSVFNKPELVNTIYLINGRLSYLDENKKKVGSPRFGSCLIHFKRDFNREIISFGKCDREFKSVKLI</sequence>
<dbReference type="Proteomes" id="UP000075398">
    <property type="component" value="Unassembled WGS sequence"/>
</dbReference>
<dbReference type="InterPro" id="IPR008593">
    <property type="entry name" value="Dam_MeTrfase"/>
</dbReference>
<accession>A0A150J9G0</accession>
<name>A0A150J9G0_9EURY</name>
<keyword evidence="1" id="KW-0489">Methyltransferase</keyword>
<evidence type="ECO:0000313" key="1">
    <source>
        <dbReference type="EMBL" id="KYC53836.1"/>
    </source>
</evidence>
<dbReference type="GO" id="GO:0032259">
    <property type="term" value="P:methylation"/>
    <property type="evidence" value="ECO:0007669"/>
    <property type="project" value="UniProtKB-KW"/>
</dbReference>
<keyword evidence="1" id="KW-0808">Transferase</keyword>
<comment type="caution">
    <text evidence="1">The sequence shown here is derived from an EMBL/GenBank/DDBJ whole genome shotgun (WGS) entry which is preliminary data.</text>
</comment>
<gene>
    <name evidence="1" type="ORF">AMQ22_00035</name>
</gene>
<dbReference type="Pfam" id="PF05869">
    <property type="entry name" value="Dam"/>
    <property type="match status" value="1"/>
</dbReference>
<reference evidence="1 2" key="1">
    <citation type="journal article" date="2016" name="ISME J.">
        <title>Chasing the elusive Euryarchaeota class WSA2: genomes reveal a uniquely fastidious methyl-reducing methanogen.</title>
        <authorList>
            <person name="Nobu M.K."/>
            <person name="Narihiro T."/>
            <person name="Kuroda K."/>
            <person name="Mei R."/>
            <person name="Liu W.T."/>
        </authorList>
    </citation>
    <scope>NUCLEOTIDE SEQUENCE [LARGE SCALE GENOMIC DNA]</scope>
    <source>
        <strain evidence="1">U1lsi0528_Bin055</strain>
    </source>
</reference>
<dbReference type="GO" id="GO:0003677">
    <property type="term" value="F:DNA binding"/>
    <property type="evidence" value="ECO:0007669"/>
    <property type="project" value="InterPro"/>
</dbReference>
<proteinExistence type="predicted"/>
<dbReference type="GO" id="GO:0009307">
    <property type="term" value="P:DNA restriction-modification system"/>
    <property type="evidence" value="ECO:0007669"/>
    <property type="project" value="InterPro"/>
</dbReference>
<dbReference type="GO" id="GO:0009007">
    <property type="term" value="F:site-specific DNA-methyltransferase (adenine-specific) activity"/>
    <property type="evidence" value="ECO:0007669"/>
    <property type="project" value="InterPro"/>
</dbReference>
<dbReference type="AlphaFoldDB" id="A0A150J9G0"/>
<evidence type="ECO:0000313" key="2">
    <source>
        <dbReference type="Proteomes" id="UP000075398"/>
    </source>
</evidence>
<dbReference type="EMBL" id="LNGC01000001">
    <property type="protein sequence ID" value="KYC53836.1"/>
    <property type="molecule type" value="Genomic_DNA"/>
</dbReference>